<dbReference type="OrthoDB" id="47172at2759"/>
<dbReference type="SUPFAM" id="SSF51197">
    <property type="entry name" value="Clavaminate synthase-like"/>
    <property type="match status" value="1"/>
</dbReference>
<comment type="cofactor">
    <cofactor evidence="1">
        <name>Fe(2+)</name>
        <dbReference type="ChEBI" id="CHEBI:29033"/>
    </cofactor>
</comment>
<dbReference type="InterPro" id="IPR041667">
    <property type="entry name" value="Cupin_8"/>
</dbReference>
<dbReference type="Gene3D" id="2.60.120.650">
    <property type="entry name" value="Cupin"/>
    <property type="match status" value="1"/>
</dbReference>
<dbReference type="PANTHER" id="PTHR12461">
    <property type="entry name" value="HYPOXIA-INDUCIBLE FACTOR 1 ALPHA INHIBITOR-RELATED"/>
    <property type="match status" value="1"/>
</dbReference>
<dbReference type="Proteomes" id="UP001652582">
    <property type="component" value="Chromosome 7"/>
</dbReference>
<dbReference type="Pfam" id="PF13621">
    <property type="entry name" value="Cupin_8"/>
    <property type="match status" value="1"/>
</dbReference>
<evidence type="ECO:0000313" key="8">
    <source>
        <dbReference type="Proteomes" id="UP001652582"/>
    </source>
</evidence>
<dbReference type="SMART" id="SM00558">
    <property type="entry name" value="JmjC"/>
    <property type="match status" value="1"/>
</dbReference>
<dbReference type="AlphaFoldDB" id="A0A6J1N613"/>
<evidence type="ECO:0000256" key="3">
    <source>
        <dbReference type="ARBA" id="ARBA00022723"/>
    </source>
</evidence>
<evidence type="ECO:0000256" key="2">
    <source>
        <dbReference type="ARBA" id="ARBA00004123"/>
    </source>
</evidence>
<accession>A0A6J1N613</accession>
<evidence type="ECO:0000259" key="7">
    <source>
        <dbReference type="PROSITE" id="PS51184"/>
    </source>
</evidence>
<sequence>MSTLKDICEKIEKYRSKVVSSLSEISDLDLACKTVIEQNLKDPKLPNPLSAVKIQAIIDYMYEQVNIGNWKEVRLFLRKTITITSYVRLLAHLKCIDTLSNDSIKEALRIIDFGILFGCPVDAEPKLLQACATSLHSALTIVCETSGVSTRSIFNNDIDLKNNYLINLTILDVISCPTMESFFREHILAEKPVVLDNCISHWPALTKWQDQNYFIKLAGLRTVSVELGKDYTDSKWTQKLMTIEDFIKNHIFVPSSTTGYLAQYQLFDQIPELKNDITEPEYCCFSDSDDCIDIMAWYGPKGTVSPLHHDPKKNLLAQVVGEKQIFLFSPQETERLYPHKHELLINTARVDPRKPDLEKHPKYKEAKGYICVLKPGQMLYIPPKWWHFVESLSVSFSVSFWWE</sequence>
<dbReference type="GO" id="GO:0005634">
    <property type="term" value="C:nucleus"/>
    <property type="evidence" value="ECO:0007669"/>
    <property type="project" value="UniProtKB-SubCell"/>
</dbReference>
<dbReference type="PANTHER" id="PTHR12461:SF106">
    <property type="entry name" value="BIFUNCTIONAL PEPTIDASE AND ARGINYL-HYDROXYLASE JMJD5"/>
    <property type="match status" value="1"/>
</dbReference>
<dbReference type="GO" id="GO:0051864">
    <property type="term" value="F:histone H3K36 demethylase activity"/>
    <property type="evidence" value="ECO:0007669"/>
    <property type="project" value="TreeGrafter"/>
</dbReference>
<gene>
    <name evidence="9" type="primary">LOC112048841</name>
</gene>
<evidence type="ECO:0000256" key="1">
    <source>
        <dbReference type="ARBA" id="ARBA00001954"/>
    </source>
</evidence>
<comment type="subcellular location">
    <subcellularLocation>
        <location evidence="2">Nucleus</location>
    </subcellularLocation>
</comment>
<keyword evidence="5" id="KW-0408">Iron</keyword>
<dbReference type="GeneID" id="112048841"/>
<dbReference type="GO" id="GO:0046872">
    <property type="term" value="F:metal ion binding"/>
    <property type="evidence" value="ECO:0007669"/>
    <property type="project" value="UniProtKB-KW"/>
</dbReference>
<evidence type="ECO:0000256" key="6">
    <source>
        <dbReference type="ARBA" id="ARBA00023242"/>
    </source>
</evidence>
<keyword evidence="6" id="KW-0539">Nucleus</keyword>
<keyword evidence="3" id="KW-0479">Metal-binding</keyword>
<dbReference type="KEGG" id="bany:112048841"/>
<keyword evidence="8" id="KW-1185">Reference proteome</keyword>
<feature type="domain" description="JmjC" evidence="7">
    <location>
        <begin position="268"/>
        <end position="403"/>
    </location>
</feature>
<dbReference type="InterPro" id="IPR003347">
    <property type="entry name" value="JmjC_dom"/>
</dbReference>
<protein>
    <submittedName>
        <fullName evidence="9">Lysine-specific demethylase 8</fullName>
    </submittedName>
</protein>
<keyword evidence="4" id="KW-0560">Oxidoreductase</keyword>
<dbReference type="PROSITE" id="PS51184">
    <property type="entry name" value="JMJC"/>
    <property type="match status" value="1"/>
</dbReference>
<evidence type="ECO:0000313" key="9">
    <source>
        <dbReference type="RefSeq" id="XP_023942289.2"/>
    </source>
</evidence>
<dbReference type="RefSeq" id="XP_023942289.2">
    <property type="nucleotide sequence ID" value="XM_024086521.2"/>
</dbReference>
<name>A0A6J1N613_BICAN</name>
<organism evidence="8 9">
    <name type="scientific">Bicyclus anynana</name>
    <name type="common">Squinting bush brown butterfly</name>
    <dbReference type="NCBI Taxonomy" id="110368"/>
    <lineage>
        <taxon>Eukaryota</taxon>
        <taxon>Metazoa</taxon>
        <taxon>Ecdysozoa</taxon>
        <taxon>Arthropoda</taxon>
        <taxon>Hexapoda</taxon>
        <taxon>Insecta</taxon>
        <taxon>Pterygota</taxon>
        <taxon>Neoptera</taxon>
        <taxon>Endopterygota</taxon>
        <taxon>Lepidoptera</taxon>
        <taxon>Glossata</taxon>
        <taxon>Ditrysia</taxon>
        <taxon>Papilionoidea</taxon>
        <taxon>Nymphalidae</taxon>
        <taxon>Satyrinae</taxon>
        <taxon>Satyrini</taxon>
        <taxon>Mycalesina</taxon>
        <taxon>Bicyclus</taxon>
    </lineage>
</organism>
<proteinExistence type="predicted"/>
<evidence type="ECO:0000256" key="4">
    <source>
        <dbReference type="ARBA" id="ARBA00023002"/>
    </source>
</evidence>
<evidence type="ECO:0000256" key="5">
    <source>
        <dbReference type="ARBA" id="ARBA00023004"/>
    </source>
</evidence>
<reference evidence="9" key="1">
    <citation type="submission" date="2025-08" db="UniProtKB">
        <authorList>
            <consortium name="RefSeq"/>
        </authorList>
    </citation>
    <scope>IDENTIFICATION</scope>
</reference>